<dbReference type="CDD" id="cd09823">
    <property type="entry name" value="peroxinectin_like"/>
    <property type="match status" value="1"/>
</dbReference>
<sequence length="713" mass="79485">MKTVCYSSILLVQLLSFATSASYHPAYSVFFGGSHRPHYFRPQFQQQTAPAVNVFDGSNAVFGNGIGDTVRFPAQQAPSALDPSGMGCGTPPAGCTNSRYRSFDGSCNNLRNPIWGTPNTRYGRLLPPNYGDGISLPTRARSGNPLPLSRTVSLIMYPDVNLEDQIFTLNAMQYGQIVTHDMSMIAGSTQAQPHSTMCCSATGQLLELANIPEHCYPIVLPDNDPIVQQTNQRCQNFVRTITDRDRNCVGGNQPAEQLTAVNAFLDLSIVYGNDDQTAQSLRQFQGGLMTVDVRNGQTWPPRNMNSSGVCAIQDINEACYMAGDTRVNQNPQLTILQIVLLREHNRLASALAAINPHWDDETLFQEARKINIAQHQFITYYEWLPIYIGYGNSLKNRIIYQTADFVNDYDDSVDPSILNEHATAAFRFFHSLIMGNLDLVTEERNSYGTLRLSDWFNRPQIIEERNNFDDLSRGLNTQPQHASDQYHTSEITQFLFRAGQQFGQDLKAFDVQRNRDHGLASYNEVRQFCGLPRASSFNDFLDVISSKNVEQLASLYESPDDVDLTVGGSLEQLVPGTLAGPTFLCILTEQFYRTRVGDRFFFENGGPTGFTLPQLNEIRKTSISRLLCDNGNSVRAMQPRGFERISPSNAVVPCEALPRVDLSLWRDVNGANAGLQSGIQGSIQSNIQPNIQGGIPLGHDNFHVTQDFYYKKK</sequence>
<keyword evidence="3" id="KW-0732">Signal</keyword>
<dbReference type="InterPro" id="IPR010255">
    <property type="entry name" value="Haem_peroxidase_sf"/>
</dbReference>
<dbReference type="FunFam" id="1.10.640.10:FF:000009">
    <property type="entry name" value="Peroxidase, isoform B"/>
    <property type="match status" value="1"/>
</dbReference>
<reference evidence="4 5" key="1">
    <citation type="submission" date="2019-01" db="EMBL/GenBank/DDBJ databases">
        <authorList>
            <person name="Sayadi A."/>
        </authorList>
    </citation>
    <scope>NUCLEOTIDE SEQUENCE [LARGE SCALE GENOMIC DNA]</scope>
</reference>
<proteinExistence type="predicted"/>
<evidence type="ECO:0000256" key="2">
    <source>
        <dbReference type="PIRSR" id="PIRSR619791-2"/>
    </source>
</evidence>
<dbReference type="GO" id="GO:0006979">
    <property type="term" value="P:response to oxidative stress"/>
    <property type="evidence" value="ECO:0007669"/>
    <property type="project" value="InterPro"/>
</dbReference>
<dbReference type="AlphaFoldDB" id="A0A653DTE2"/>
<evidence type="ECO:0000256" key="3">
    <source>
        <dbReference type="SAM" id="SignalP"/>
    </source>
</evidence>
<keyword evidence="1" id="KW-0575">Peroxidase</keyword>
<dbReference type="SUPFAM" id="SSF48113">
    <property type="entry name" value="Heme-dependent peroxidases"/>
    <property type="match status" value="1"/>
</dbReference>
<evidence type="ECO:0000313" key="4">
    <source>
        <dbReference type="EMBL" id="VEN63489.1"/>
    </source>
</evidence>
<dbReference type="GO" id="GO:0004601">
    <property type="term" value="F:peroxidase activity"/>
    <property type="evidence" value="ECO:0007669"/>
    <property type="project" value="UniProtKB-KW"/>
</dbReference>
<feature type="signal peptide" evidence="3">
    <location>
        <begin position="1"/>
        <end position="20"/>
    </location>
</feature>
<dbReference type="Pfam" id="PF03098">
    <property type="entry name" value="An_peroxidase"/>
    <property type="match status" value="1"/>
</dbReference>
<dbReference type="InterPro" id="IPR037120">
    <property type="entry name" value="Haem_peroxidase_sf_animal"/>
</dbReference>
<organism evidence="4 5">
    <name type="scientific">Callosobruchus maculatus</name>
    <name type="common">Southern cowpea weevil</name>
    <name type="synonym">Pulse bruchid</name>
    <dbReference type="NCBI Taxonomy" id="64391"/>
    <lineage>
        <taxon>Eukaryota</taxon>
        <taxon>Metazoa</taxon>
        <taxon>Ecdysozoa</taxon>
        <taxon>Arthropoda</taxon>
        <taxon>Hexapoda</taxon>
        <taxon>Insecta</taxon>
        <taxon>Pterygota</taxon>
        <taxon>Neoptera</taxon>
        <taxon>Endopterygota</taxon>
        <taxon>Coleoptera</taxon>
        <taxon>Polyphaga</taxon>
        <taxon>Cucujiformia</taxon>
        <taxon>Chrysomeloidea</taxon>
        <taxon>Chrysomelidae</taxon>
        <taxon>Bruchinae</taxon>
        <taxon>Bruchini</taxon>
        <taxon>Callosobruchus</taxon>
    </lineage>
</organism>
<dbReference type="InterPro" id="IPR019791">
    <property type="entry name" value="Haem_peroxidase_animal"/>
</dbReference>
<dbReference type="PRINTS" id="PR00457">
    <property type="entry name" value="ANPEROXIDASE"/>
</dbReference>
<keyword evidence="2" id="KW-0408">Iron</keyword>
<dbReference type="Proteomes" id="UP000410492">
    <property type="component" value="Unassembled WGS sequence"/>
</dbReference>
<keyword evidence="2" id="KW-0479">Metal-binding</keyword>
<keyword evidence="1" id="KW-0560">Oxidoreductase</keyword>
<dbReference type="PROSITE" id="PS50292">
    <property type="entry name" value="PEROXIDASE_3"/>
    <property type="match status" value="1"/>
</dbReference>
<name>A0A653DTE2_CALMS</name>
<gene>
    <name evidence="4" type="ORF">CALMAC_LOCUS20300</name>
</gene>
<accession>A0A653DTE2</accession>
<protein>
    <recommendedName>
        <fullName evidence="6">Peroxidase</fullName>
    </recommendedName>
</protein>
<dbReference type="EMBL" id="CAACVG010014664">
    <property type="protein sequence ID" value="VEN63489.1"/>
    <property type="molecule type" value="Genomic_DNA"/>
</dbReference>
<dbReference type="Gene3D" id="1.10.640.10">
    <property type="entry name" value="Haem peroxidase domain superfamily, animal type"/>
    <property type="match status" value="1"/>
</dbReference>
<feature type="binding site" description="axial binding residue" evidence="2">
    <location>
        <position position="430"/>
    </location>
    <ligand>
        <name>heme b</name>
        <dbReference type="ChEBI" id="CHEBI:60344"/>
    </ligand>
    <ligandPart>
        <name>Fe</name>
        <dbReference type="ChEBI" id="CHEBI:18248"/>
    </ligandPart>
</feature>
<dbReference type="GO" id="GO:0046872">
    <property type="term" value="F:metal ion binding"/>
    <property type="evidence" value="ECO:0007669"/>
    <property type="project" value="UniProtKB-KW"/>
</dbReference>
<keyword evidence="2" id="KW-0349">Heme</keyword>
<dbReference type="PANTHER" id="PTHR11475:SF86">
    <property type="entry name" value="PEROXIDASE"/>
    <property type="match status" value="1"/>
</dbReference>
<feature type="chain" id="PRO_5024801451" description="Peroxidase" evidence="3">
    <location>
        <begin position="21"/>
        <end position="713"/>
    </location>
</feature>
<dbReference type="GO" id="GO:0020037">
    <property type="term" value="F:heme binding"/>
    <property type="evidence" value="ECO:0007669"/>
    <property type="project" value="InterPro"/>
</dbReference>
<keyword evidence="5" id="KW-1185">Reference proteome</keyword>
<evidence type="ECO:0000256" key="1">
    <source>
        <dbReference type="ARBA" id="ARBA00022559"/>
    </source>
</evidence>
<evidence type="ECO:0008006" key="6">
    <source>
        <dbReference type="Google" id="ProtNLM"/>
    </source>
</evidence>
<evidence type="ECO:0000313" key="5">
    <source>
        <dbReference type="Proteomes" id="UP000410492"/>
    </source>
</evidence>
<dbReference type="OrthoDB" id="823504at2759"/>
<dbReference type="PANTHER" id="PTHR11475">
    <property type="entry name" value="OXIDASE/PEROXIDASE"/>
    <property type="match status" value="1"/>
</dbReference>